<feature type="domain" description="Solute-binding protein family 3/N-terminal" evidence="5">
    <location>
        <begin position="38"/>
        <end position="271"/>
    </location>
</feature>
<reference evidence="6 7" key="1">
    <citation type="submission" date="2016-10" db="EMBL/GenBank/DDBJ databases">
        <authorList>
            <person name="de Groot N.N."/>
        </authorList>
    </citation>
    <scope>NUCLEOTIDE SEQUENCE [LARGE SCALE GENOMIC DNA]</scope>
    <source>
        <strain evidence="6 7">DSM 25927</strain>
    </source>
</reference>
<keyword evidence="2 3" id="KW-0040">ANK repeat</keyword>
<dbReference type="SUPFAM" id="SSF48403">
    <property type="entry name" value="Ankyrin repeat"/>
    <property type="match status" value="1"/>
</dbReference>
<dbReference type="Pfam" id="PF00497">
    <property type="entry name" value="SBP_bac_3"/>
    <property type="match status" value="1"/>
</dbReference>
<evidence type="ECO:0000259" key="5">
    <source>
        <dbReference type="SMART" id="SM00062"/>
    </source>
</evidence>
<dbReference type="InterPro" id="IPR022448">
    <property type="entry name" value="Quinoprotein_dehydrogenase"/>
</dbReference>
<name>A0A1H9JTB8_9GAMM</name>
<dbReference type="SMART" id="SM00062">
    <property type="entry name" value="PBPb"/>
    <property type="match status" value="1"/>
</dbReference>
<dbReference type="RefSeq" id="WP_093287986.1">
    <property type="nucleotide sequence ID" value="NZ_FOFS01000012.1"/>
</dbReference>
<keyword evidence="4" id="KW-0732">Signal</keyword>
<keyword evidence="7" id="KW-1185">Reference proteome</keyword>
<feature type="repeat" description="ANK" evidence="3">
    <location>
        <begin position="388"/>
        <end position="420"/>
    </location>
</feature>
<dbReference type="PROSITE" id="PS50088">
    <property type="entry name" value="ANK_REPEAT"/>
    <property type="match status" value="6"/>
</dbReference>
<feature type="repeat" description="ANK" evidence="3">
    <location>
        <begin position="322"/>
        <end position="354"/>
    </location>
</feature>
<evidence type="ECO:0000313" key="6">
    <source>
        <dbReference type="EMBL" id="SEQ90082.1"/>
    </source>
</evidence>
<evidence type="ECO:0000256" key="1">
    <source>
        <dbReference type="ARBA" id="ARBA00022737"/>
    </source>
</evidence>
<gene>
    <name evidence="6" type="ORF">SAMN04488038_11265</name>
</gene>
<feature type="repeat" description="ANK" evidence="3">
    <location>
        <begin position="488"/>
        <end position="520"/>
    </location>
</feature>
<keyword evidence="1" id="KW-0677">Repeat</keyword>
<feature type="signal peptide" evidence="4">
    <location>
        <begin position="1"/>
        <end position="33"/>
    </location>
</feature>
<dbReference type="STRING" id="489703.SAMN04488038_11265"/>
<dbReference type="EMBL" id="FOFS01000012">
    <property type="protein sequence ID" value="SEQ90082.1"/>
    <property type="molecule type" value="Genomic_DNA"/>
</dbReference>
<dbReference type="InterPro" id="IPR002110">
    <property type="entry name" value="Ankyrin_rpt"/>
</dbReference>
<feature type="repeat" description="ANK" evidence="3">
    <location>
        <begin position="455"/>
        <end position="487"/>
    </location>
</feature>
<evidence type="ECO:0000256" key="2">
    <source>
        <dbReference type="ARBA" id="ARBA00023043"/>
    </source>
</evidence>
<dbReference type="Gene3D" id="3.40.190.10">
    <property type="entry name" value="Periplasmic binding protein-like II"/>
    <property type="match status" value="2"/>
</dbReference>
<feature type="repeat" description="ANK" evidence="3">
    <location>
        <begin position="355"/>
        <end position="387"/>
    </location>
</feature>
<protein>
    <submittedName>
        <fullName evidence="6">Quinoprotein dehydrogenase-associated probable ABC transporter substrate-binding protein</fullName>
    </submittedName>
</protein>
<dbReference type="PANTHER" id="PTHR24171">
    <property type="entry name" value="ANKYRIN REPEAT DOMAIN-CONTAINING PROTEIN 39-RELATED"/>
    <property type="match status" value="1"/>
</dbReference>
<evidence type="ECO:0000256" key="4">
    <source>
        <dbReference type="SAM" id="SignalP"/>
    </source>
</evidence>
<sequence>MLQAHSCESSRVGSWFALLGAALCCAFMQTAAAGEIRALRVCADPGNMPLSNDKAQGYQNKMAEVLAAALGVAVQYDYRASTERGLLRGTLDANTCDVMFDVPADMERVLTTQPLYRSTFVLASRSERKLHFNNLDDPRLKKLKIGVYQTSAIRAALAEHDVKNNTVTHFLSYDGDRVPEHQASYQVQEMIDGKLDVVGIWGPFAGYYKTMKNAPITLQPVNVIEDGEPLEFDMALAVRRGDRELQQRLNQALISEKDKLRKILDDYGVPLVQCEACVIGGELLAHGPYKPAQIAQAQEGSVAYAPDATLEQLKIWLKQGANPDDELLNAVTGGDLSRVRYLLDHGAKVDARDTEGYTALQNAVRTDRKEIAAYLIEHHADLAARDRDGWTALMFAVWRDSPELVRKLVTNGAQMEALNPQGLTSLCIAAQNGKTQAAQALIELGADLNKAVGAAGYTPLMLAIAGDWDETATLLVQRGAAVNAKNTGGLTALMIAAARNRVDVARLLLGAGADPDAQAQDGFTAQSIARDRDNQAVLDVLKKASQHGRTG</sequence>
<accession>A0A1H9JTB8</accession>
<feature type="chain" id="PRO_5011474752" evidence="4">
    <location>
        <begin position="34"/>
        <end position="551"/>
    </location>
</feature>
<evidence type="ECO:0000256" key="3">
    <source>
        <dbReference type="PROSITE-ProRule" id="PRU00023"/>
    </source>
</evidence>
<evidence type="ECO:0000313" key="7">
    <source>
        <dbReference type="Proteomes" id="UP000199233"/>
    </source>
</evidence>
<dbReference type="InterPro" id="IPR001638">
    <property type="entry name" value="Solute-binding_3/MltF_N"/>
</dbReference>
<organism evidence="6 7">
    <name type="scientific">Solimonas aquatica</name>
    <dbReference type="NCBI Taxonomy" id="489703"/>
    <lineage>
        <taxon>Bacteria</taxon>
        <taxon>Pseudomonadati</taxon>
        <taxon>Pseudomonadota</taxon>
        <taxon>Gammaproteobacteria</taxon>
        <taxon>Nevskiales</taxon>
        <taxon>Nevskiaceae</taxon>
        <taxon>Solimonas</taxon>
    </lineage>
</organism>
<proteinExistence type="predicted"/>
<dbReference type="Pfam" id="PF12796">
    <property type="entry name" value="Ank_2"/>
    <property type="match status" value="2"/>
</dbReference>
<dbReference type="Proteomes" id="UP000199233">
    <property type="component" value="Unassembled WGS sequence"/>
</dbReference>
<dbReference type="SMART" id="SM00248">
    <property type="entry name" value="ANK"/>
    <property type="match status" value="6"/>
</dbReference>
<dbReference type="NCBIfam" id="TIGR03871">
    <property type="entry name" value="ABC_peri_MoxJ_2"/>
    <property type="match status" value="1"/>
</dbReference>
<dbReference type="PANTHER" id="PTHR24171:SF9">
    <property type="entry name" value="ANKYRIN REPEAT DOMAIN-CONTAINING PROTEIN 39"/>
    <property type="match status" value="1"/>
</dbReference>
<dbReference type="OrthoDB" id="176845at2"/>
<dbReference type="SUPFAM" id="SSF53850">
    <property type="entry name" value="Periplasmic binding protein-like II"/>
    <property type="match status" value="1"/>
</dbReference>
<feature type="repeat" description="ANK" evidence="3">
    <location>
        <begin position="421"/>
        <end position="449"/>
    </location>
</feature>
<dbReference type="AlphaFoldDB" id="A0A1H9JTB8"/>
<dbReference type="InterPro" id="IPR036770">
    <property type="entry name" value="Ankyrin_rpt-contain_sf"/>
</dbReference>
<dbReference type="PROSITE" id="PS50297">
    <property type="entry name" value="ANK_REP_REGION"/>
    <property type="match status" value="5"/>
</dbReference>
<dbReference type="Gene3D" id="1.25.40.20">
    <property type="entry name" value="Ankyrin repeat-containing domain"/>
    <property type="match status" value="3"/>
</dbReference>